<evidence type="ECO:0000313" key="2">
    <source>
        <dbReference type="Proteomes" id="UP001165489"/>
    </source>
</evidence>
<name>A0ABS9UXU1_9BACT</name>
<dbReference type="RefSeq" id="WP_241347295.1">
    <property type="nucleotide sequence ID" value="NZ_JAKZGP010000010.1"/>
</dbReference>
<protein>
    <submittedName>
        <fullName evidence="1">Carboxypeptidase-like regulatory domain-containing protein</fullName>
    </submittedName>
</protein>
<gene>
    <name evidence="1" type="ORF">MM239_05980</name>
</gene>
<dbReference type="Proteomes" id="UP001165489">
    <property type="component" value="Unassembled WGS sequence"/>
</dbReference>
<evidence type="ECO:0000313" key="1">
    <source>
        <dbReference type="EMBL" id="MCH7408934.1"/>
    </source>
</evidence>
<comment type="caution">
    <text evidence="1">The sequence shown here is derived from an EMBL/GenBank/DDBJ whole genome shotgun (WGS) entry which is preliminary data.</text>
</comment>
<accession>A0ABS9UXU1</accession>
<dbReference type="SUPFAM" id="SSF49464">
    <property type="entry name" value="Carboxypeptidase regulatory domain-like"/>
    <property type="match status" value="1"/>
</dbReference>
<organism evidence="1 2">
    <name type="scientific">Belliella filtrata</name>
    <dbReference type="NCBI Taxonomy" id="2923435"/>
    <lineage>
        <taxon>Bacteria</taxon>
        <taxon>Pseudomonadati</taxon>
        <taxon>Bacteroidota</taxon>
        <taxon>Cytophagia</taxon>
        <taxon>Cytophagales</taxon>
        <taxon>Cyclobacteriaceae</taxon>
        <taxon>Belliella</taxon>
    </lineage>
</organism>
<dbReference type="InterPro" id="IPR008969">
    <property type="entry name" value="CarboxyPept-like_regulatory"/>
</dbReference>
<reference evidence="1" key="1">
    <citation type="submission" date="2022-03" db="EMBL/GenBank/DDBJ databases">
        <title>De novo assembled genomes of Belliella spp. (Cyclobacteriaceae) strains.</title>
        <authorList>
            <person name="Szabo A."/>
            <person name="Korponai K."/>
            <person name="Felfoldi T."/>
        </authorList>
    </citation>
    <scope>NUCLEOTIDE SEQUENCE</scope>
    <source>
        <strain evidence="1">DSM 111904</strain>
    </source>
</reference>
<keyword evidence="2" id="KW-1185">Reference proteome</keyword>
<sequence>MLSKYGSVVCLLSLGLFLTVCPLFAQGYLQKSISLSLKEQSTVRTVLDQIAKDQNFYFSYQSNLINLEAHSNLPNEVNKVKLESLLLAMFGSAYEFKELPGYVIIRYAPGKLDLDAAINTGRNHLSIKGKVSDLQTNKGVSFASVYEKNGFVSTLTDHEGNFELKVKQATHPAVWLTLSREDYRDTTFVILPEIEVSLSNNRRMLRFIPEDESAIQALENSYFGRMFISFRQRMQRINLGGVFAESPIQMSLTPGLSSQGMSSSQMINHFSLNLLGGYTAGVEGAEVAGLFNINQRDVMGFQTAGIFNAAGGSVQGFQSSGISNMVYKDVKGFQVGGIYNRVKQNVDGFQVAGLINHTDSLAQAQVAGLYNLTGKSEVLQISGLGNVSKSDANGIQLSGLYNQTYGRSRHQVSGLINRTKVAKGIQFSGVLNIADSSDYSIGIVNLIKNGKKRLSLSTDEFSHLQLTFRSGGRKTYGVVGMAYAPWFTETKFAPELGYGIHLIDKKIYTMDLEWVNKLVTDFAGNYDHISSFRWLHGILIHDHLSILVGPSMNFSIVDHAPNKRIPGYLLAERHTQDTNYGLHLGMLIGVQYQF</sequence>
<dbReference type="EMBL" id="JAKZGP010000010">
    <property type="protein sequence ID" value="MCH7408934.1"/>
    <property type="molecule type" value="Genomic_DNA"/>
</dbReference>
<proteinExistence type="predicted"/>